<comment type="caution">
    <text evidence="1">The sequence shown here is derived from an EMBL/GenBank/DDBJ whole genome shotgun (WGS) entry which is preliminary data.</text>
</comment>
<organism evidence="1 2">
    <name type="scientific">Plectonema cf. radiosum LEGE 06105</name>
    <dbReference type="NCBI Taxonomy" id="945769"/>
    <lineage>
        <taxon>Bacteria</taxon>
        <taxon>Bacillati</taxon>
        <taxon>Cyanobacteriota</taxon>
        <taxon>Cyanophyceae</taxon>
        <taxon>Oscillatoriophycideae</taxon>
        <taxon>Oscillatoriales</taxon>
        <taxon>Microcoleaceae</taxon>
        <taxon>Plectonema</taxon>
    </lineage>
</organism>
<sequence length="58" mass="6382">MSAKVTLTITEGKLSGRQYIFDSRTSCILGRASECNIKLPDDDFKTAKAFKQALLNVS</sequence>
<evidence type="ECO:0000313" key="2">
    <source>
        <dbReference type="Proteomes" id="UP000620559"/>
    </source>
</evidence>
<reference evidence="1" key="1">
    <citation type="submission" date="2020-10" db="EMBL/GenBank/DDBJ databases">
        <authorList>
            <person name="Castelo-Branco R."/>
            <person name="Eusebio N."/>
            <person name="Adriana R."/>
            <person name="Vieira A."/>
            <person name="Brugerolle De Fraissinette N."/>
            <person name="Rezende De Castro R."/>
            <person name="Schneider M.P."/>
            <person name="Vasconcelos V."/>
            <person name="Leao P.N."/>
        </authorList>
    </citation>
    <scope>NUCLEOTIDE SEQUENCE</scope>
    <source>
        <strain evidence="1">LEGE 06105</strain>
    </source>
</reference>
<name>A0A8J7F1J8_9CYAN</name>
<gene>
    <name evidence="1" type="ORF">IQ247_16935</name>
</gene>
<dbReference type="RefSeq" id="WP_193922018.1">
    <property type="nucleotide sequence ID" value="NZ_JADEWL010000057.1"/>
</dbReference>
<evidence type="ECO:0000313" key="1">
    <source>
        <dbReference type="EMBL" id="MBE9214333.1"/>
    </source>
</evidence>
<dbReference type="Proteomes" id="UP000620559">
    <property type="component" value="Unassembled WGS sequence"/>
</dbReference>
<proteinExistence type="predicted"/>
<dbReference type="AlphaFoldDB" id="A0A8J7F1J8"/>
<keyword evidence="2" id="KW-1185">Reference proteome</keyword>
<protein>
    <submittedName>
        <fullName evidence="1">FHA domain-containing protein</fullName>
    </submittedName>
</protein>
<accession>A0A8J7F1J8</accession>
<dbReference type="EMBL" id="JADEWL010000057">
    <property type="protein sequence ID" value="MBE9214333.1"/>
    <property type="molecule type" value="Genomic_DNA"/>
</dbReference>